<evidence type="ECO:0000256" key="1">
    <source>
        <dbReference type="SAM" id="Phobius"/>
    </source>
</evidence>
<dbReference type="KEGG" id="mpp:MICPUCDRAFT_49888"/>
<feature type="transmembrane region" description="Helical" evidence="1">
    <location>
        <begin position="20"/>
        <end position="38"/>
    </location>
</feature>
<evidence type="ECO:0000313" key="2">
    <source>
        <dbReference type="EMBL" id="EEH60065.1"/>
    </source>
</evidence>
<sequence>MSRVAAQKTWQQIWIRPEVFPIVAAIGSAGTLCVFFCGRQISSSPGFRTFKDARKNECIPEDAKRVKEGISWRENLVRRTVRGMNPQIFPGLNDWMSK</sequence>
<dbReference type="Proteomes" id="UP000001876">
    <property type="component" value="Unassembled WGS sequence"/>
</dbReference>
<name>C1MGP4_MICPC</name>
<dbReference type="PANTHER" id="PTHR33417">
    <property type="entry name" value="G-BOX BINDING PROTEIN"/>
    <property type="match status" value="1"/>
</dbReference>
<dbReference type="InterPro" id="IPR010530">
    <property type="entry name" value="B12D"/>
</dbReference>
<dbReference type="STRING" id="564608.C1MGP4"/>
<gene>
    <name evidence="2" type="ORF">MICPUCDRAFT_49888</name>
</gene>
<dbReference type="OrthoDB" id="202195at2759"/>
<keyword evidence="1" id="KW-1133">Transmembrane helix</keyword>
<dbReference type="OMA" id="NRAPQIM"/>
<keyword evidence="1" id="KW-0812">Transmembrane</keyword>
<dbReference type="Pfam" id="PF06522">
    <property type="entry name" value="B12D"/>
    <property type="match status" value="1"/>
</dbReference>
<dbReference type="RefSeq" id="XP_003054813.1">
    <property type="nucleotide sequence ID" value="XM_003054767.1"/>
</dbReference>
<dbReference type="EMBL" id="GG663735">
    <property type="protein sequence ID" value="EEH60065.1"/>
    <property type="molecule type" value="Genomic_DNA"/>
</dbReference>
<keyword evidence="1" id="KW-0472">Membrane</keyword>
<protein>
    <submittedName>
        <fullName evidence="2">Predicted protein</fullName>
    </submittedName>
</protein>
<evidence type="ECO:0000313" key="3">
    <source>
        <dbReference type="Proteomes" id="UP000001876"/>
    </source>
</evidence>
<reference evidence="2 3" key="1">
    <citation type="journal article" date="2009" name="Science">
        <title>Green evolution and dynamic adaptations revealed by genomes of the marine picoeukaryotes Micromonas.</title>
        <authorList>
            <person name="Worden A.Z."/>
            <person name="Lee J.H."/>
            <person name="Mock T."/>
            <person name="Rouze P."/>
            <person name="Simmons M.P."/>
            <person name="Aerts A.L."/>
            <person name="Allen A.E."/>
            <person name="Cuvelier M.L."/>
            <person name="Derelle E."/>
            <person name="Everett M.V."/>
            <person name="Foulon E."/>
            <person name="Grimwood J."/>
            <person name="Gundlach H."/>
            <person name="Henrissat B."/>
            <person name="Napoli C."/>
            <person name="McDonald S.M."/>
            <person name="Parker M.S."/>
            <person name="Rombauts S."/>
            <person name="Salamov A."/>
            <person name="Von Dassow P."/>
            <person name="Badger J.H."/>
            <person name="Coutinho P.M."/>
            <person name="Demir E."/>
            <person name="Dubchak I."/>
            <person name="Gentemann C."/>
            <person name="Eikrem W."/>
            <person name="Gready J.E."/>
            <person name="John U."/>
            <person name="Lanier W."/>
            <person name="Lindquist E.A."/>
            <person name="Lucas S."/>
            <person name="Mayer K.F."/>
            <person name="Moreau H."/>
            <person name="Not F."/>
            <person name="Otillar R."/>
            <person name="Panaud O."/>
            <person name="Pangilinan J."/>
            <person name="Paulsen I."/>
            <person name="Piegu B."/>
            <person name="Poliakov A."/>
            <person name="Robbens S."/>
            <person name="Schmutz J."/>
            <person name="Toulza E."/>
            <person name="Wyss T."/>
            <person name="Zelensky A."/>
            <person name="Zhou K."/>
            <person name="Armbrust E.V."/>
            <person name="Bhattacharya D."/>
            <person name="Goodenough U.W."/>
            <person name="Van de Peer Y."/>
            <person name="Grigoriev I.V."/>
        </authorList>
    </citation>
    <scope>NUCLEOTIDE SEQUENCE [LARGE SCALE GENOMIC DNA]</scope>
    <source>
        <strain evidence="2 3">CCMP1545</strain>
    </source>
</reference>
<organism evidence="3">
    <name type="scientific">Micromonas pusilla (strain CCMP1545)</name>
    <name type="common">Picoplanktonic green alga</name>
    <dbReference type="NCBI Taxonomy" id="564608"/>
    <lineage>
        <taxon>Eukaryota</taxon>
        <taxon>Viridiplantae</taxon>
        <taxon>Chlorophyta</taxon>
        <taxon>Mamiellophyceae</taxon>
        <taxon>Mamiellales</taxon>
        <taxon>Mamiellaceae</taxon>
        <taxon>Micromonas</taxon>
    </lineage>
</organism>
<dbReference type="GeneID" id="9680707"/>
<accession>C1MGP4</accession>
<proteinExistence type="predicted"/>
<keyword evidence="3" id="KW-1185">Reference proteome</keyword>
<dbReference type="AlphaFoldDB" id="C1MGP4"/>